<evidence type="ECO:0000313" key="2">
    <source>
        <dbReference type="Proteomes" id="UP001165121"/>
    </source>
</evidence>
<name>A0A9W6TLX4_9STRA</name>
<evidence type="ECO:0000313" key="1">
    <source>
        <dbReference type="EMBL" id="GMF15263.1"/>
    </source>
</evidence>
<dbReference type="Proteomes" id="UP001165121">
    <property type="component" value="Unassembled WGS sequence"/>
</dbReference>
<dbReference type="GO" id="GO:0003676">
    <property type="term" value="F:nucleic acid binding"/>
    <property type="evidence" value="ECO:0007669"/>
    <property type="project" value="InterPro"/>
</dbReference>
<dbReference type="PANTHER" id="PTHR35046:SF18">
    <property type="entry name" value="RNA-DIRECTED DNA POLYMERASE"/>
    <property type="match status" value="1"/>
</dbReference>
<dbReference type="Gene3D" id="3.30.420.10">
    <property type="entry name" value="Ribonuclease H-like superfamily/Ribonuclease H"/>
    <property type="match status" value="1"/>
</dbReference>
<dbReference type="InterPro" id="IPR036397">
    <property type="entry name" value="RNaseH_sf"/>
</dbReference>
<protein>
    <submittedName>
        <fullName evidence="1">Unnamed protein product</fullName>
    </submittedName>
</protein>
<accession>A0A9W6TLX4</accession>
<dbReference type="AlphaFoldDB" id="A0A9W6TLX4"/>
<dbReference type="InterPro" id="IPR012337">
    <property type="entry name" value="RNaseH-like_sf"/>
</dbReference>
<comment type="caution">
    <text evidence="1">The sequence shown here is derived from an EMBL/GenBank/DDBJ whole genome shotgun (WGS) entry which is preliminary data.</text>
</comment>
<organism evidence="1 2">
    <name type="scientific">Phytophthora fragariaefolia</name>
    <dbReference type="NCBI Taxonomy" id="1490495"/>
    <lineage>
        <taxon>Eukaryota</taxon>
        <taxon>Sar</taxon>
        <taxon>Stramenopiles</taxon>
        <taxon>Oomycota</taxon>
        <taxon>Peronosporomycetes</taxon>
        <taxon>Peronosporales</taxon>
        <taxon>Peronosporaceae</taxon>
        <taxon>Phytophthora</taxon>
    </lineage>
</organism>
<sequence>MDFVFGLPPDATGNTGVVVLVDRLSKMARLAVVPDTIDGESTATLFLGSVFRQHGLPEAAVSGRGPRFTGKFWTSMGRD</sequence>
<reference evidence="1" key="1">
    <citation type="submission" date="2023-04" db="EMBL/GenBank/DDBJ databases">
        <title>Phytophthora fragariaefolia NBRC 109709.</title>
        <authorList>
            <person name="Ichikawa N."/>
            <person name="Sato H."/>
            <person name="Tonouchi N."/>
        </authorList>
    </citation>
    <scope>NUCLEOTIDE SEQUENCE</scope>
    <source>
        <strain evidence="1">NBRC 109709</strain>
    </source>
</reference>
<dbReference type="OrthoDB" id="100715at2759"/>
<dbReference type="SUPFAM" id="SSF53098">
    <property type="entry name" value="Ribonuclease H-like"/>
    <property type="match status" value="1"/>
</dbReference>
<dbReference type="PANTHER" id="PTHR35046">
    <property type="entry name" value="ZINC KNUCKLE (CCHC-TYPE) FAMILY PROTEIN"/>
    <property type="match status" value="1"/>
</dbReference>
<gene>
    <name evidence="1" type="ORF">Pfra01_000036000</name>
</gene>
<dbReference type="EMBL" id="BSXT01000030">
    <property type="protein sequence ID" value="GMF15263.1"/>
    <property type="molecule type" value="Genomic_DNA"/>
</dbReference>
<proteinExistence type="predicted"/>
<keyword evidence="2" id="KW-1185">Reference proteome</keyword>